<evidence type="ECO:0000313" key="1">
    <source>
        <dbReference type="EMBL" id="NSL87313.1"/>
    </source>
</evidence>
<name>A0A9Q5CYH5_9BACT</name>
<evidence type="ECO:0000313" key="2">
    <source>
        <dbReference type="Proteomes" id="UP000281028"/>
    </source>
</evidence>
<organism evidence="1 2">
    <name type="scientific">Chitinophaga solisilvae</name>
    <dbReference type="NCBI Taxonomy" id="1233460"/>
    <lineage>
        <taxon>Bacteria</taxon>
        <taxon>Pseudomonadati</taxon>
        <taxon>Bacteroidota</taxon>
        <taxon>Chitinophagia</taxon>
        <taxon>Chitinophagales</taxon>
        <taxon>Chitinophagaceae</taxon>
        <taxon>Chitinophaga</taxon>
    </lineage>
</organism>
<reference evidence="1" key="1">
    <citation type="submission" date="2020-05" db="EMBL/GenBank/DDBJ databases">
        <title>Chitinophaga laudate sp. nov., isolated from a tropical peat swamp.</title>
        <authorList>
            <person name="Goh C.B.S."/>
            <person name="Lee M.S."/>
            <person name="Parimannan S."/>
            <person name="Pasbakhsh P."/>
            <person name="Yule C.M."/>
            <person name="Rajandas H."/>
            <person name="Loke S."/>
            <person name="Croft L."/>
            <person name="Tan J.B.L."/>
        </authorList>
    </citation>
    <scope>NUCLEOTIDE SEQUENCE</scope>
    <source>
        <strain evidence="1">Mgbs1</strain>
    </source>
</reference>
<sequence>MQLRLLVTTLVIMLGYGRALAQISIPYQALAANISMDMTTDAVTFAPAPAPAPDSIQATAIWSFATATAEMPAFMVEGSHLEVKQINDALALIQRTNPAIYATVTAARGGLRIYIGELIPKNLNITISNHGITWFEEADITHELTGEFNIDMTRSNDLRAEANGQYSRGRRNGAEPERVLISEVEANSMITFQHPEITIDNSLSGKAFARVLAHELGHVAYRMNNKARSVFFPVDAALKGHDAGNPDGEAADKAGREFDRNYRKAKRAIKAEKRRLMAKQ</sequence>
<protein>
    <submittedName>
        <fullName evidence="1">Uncharacterized protein</fullName>
    </submittedName>
</protein>
<comment type="caution">
    <text evidence="1">The sequence shown here is derived from an EMBL/GenBank/DDBJ whole genome shotgun (WGS) entry which is preliminary data.</text>
</comment>
<dbReference type="OrthoDB" id="10004166at2"/>
<accession>A0A9Q5CYH5</accession>
<proteinExistence type="predicted"/>
<gene>
    <name evidence="1" type="ORF">ECE50_010760</name>
</gene>
<dbReference type="Proteomes" id="UP000281028">
    <property type="component" value="Unassembled WGS sequence"/>
</dbReference>
<dbReference type="EMBL" id="RIAR02000001">
    <property type="protein sequence ID" value="NSL87313.1"/>
    <property type="molecule type" value="Genomic_DNA"/>
</dbReference>
<dbReference type="AlphaFoldDB" id="A0A9Q5CYH5"/>
<keyword evidence="2" id="KW-1185">Reference proteome</keyword>